<sequence length="33" mass="3764">MLPQLYADRVKTWAGWQDLAVEEHGPLRPAPAF</sequence>
<keyword evidence="2" id="KW-1185">Reference proteome</keyword>
<dbReference type="PATRIC" id="fig|1283301.3.peg.141"/>
<organism evidence="1 2">
    <name type="scientific">Streptomyces afghaniensis 772</name>
    <dbReference type="NCBI Taxonomy" id="1283301"/>
    <lineage>
        <taxon>Bacteria</taxon>
        <taxon>Bacillati</taxon>
        <taxon>Actinomycetota</taxon>
        <taxon>Actinomycetes</taxon>
        <taxon>Kitasatosporales</taxon>
        <taxon>Streptomycetaceae</taxon>
        <taxon>Streptomyces</taxon>
    </lineage>
</organism>
<dbReference type="AlphaFoldDB" id="S4NW53"/>
<name>S4NW53_9ACTN</name>
<reference evidence="1 2" key="1">
    <citation type="submission" date="2013-02" db="EMBL/GenBank/DDBJ databases">
        <title>Draft Genome Sequence of Streptomyces afghaniensis, Which Produces Compounds of the Julimycin B-Complex.</title>
        <authorList>
            <person name="Gruening B.A."/>
            <person name="Praeg A."/>
            <person name="Erxleben A."/>
            <person name="Guenther S."/>
            <person name="Fiedler H.-P."/>
            <person name="Goodfellow M."/>
            <person name="Mueller M."/>
        </authorList>
    </citation>
    <scope>NUCLEOTIDE SEQUENCE [LARGE SCALE GENOMIC DNA]</scope>
    <source>
        <strain evidence="1 2">772</strain>
    </source>
</reference>
<dbReference type="EMBL" id="AOPY01000981">
    <property type="protein sequence ID" value="EPJ42794.1"/>
    <property type="molecule type" value="Genomic_DNA"/>
</dbReference>
<dbReference type="HOGENOM" id="CLU_3383956_0_0_11"/>
<comment type="caution">
    <text evidence="1">The sequence shown here is derived from an EMBL/GenBank/DDBJ whole genome shotgun (WGS) entry which is preliminary data.</text>
</comment>
<proteinExistence type="predicted"/>
<protein>
    <submittedName>
        <fullName evidence="1">Uncharacterized protein</fullName>
    </submittedName>
</protein>
<accession>S4NW53</accession>
<dbReference type="Proteomes" id="UP000015001">
    <property type="component" value="Unassembled WGS sequence"/>
</dbReference>
<evidence type="ECO:0000313" key="1">
    <source>
        <dbReference type="EMBL" id="EPJ42794.1"/>
    </source>
</evidence>
<gene>
    <name evidence="1" type="ORF">STAFG_0149</name>
</gene>
<evidence type="ECO:0000313" key="2">
    <source>
        <dbReference type="Proteomes" id="UP000015001"/>
    </source>
</evidence>